<evidence type="ECO:0000256" key="2">
    <source>
        <dbReference type="ARBA" id="ARBA00023002"/>
    </source>
</evidence>
<evidence type="ECO:0000313" key="4">
    <source>
        <dbReference type="Proteomes" id="UP000267606"/>
    </source>
</evidence>
<evidence type="ECO:0000313" key="5">
    <source>
        <dbReference type="WBParaSite" id="OFLC_0000287801-mRNA-1"/>
    </source>
</evidence>
<evidence type="ECO:0000256" key="1">
    <source>
        <dbReference type="ARBA" id="ARBA00022630"/>
    </source>
</evidence>
<dbReference type="Proteomes" id="UP000267606">
    <property type="component" value="Unassembled WGS sequence"/>
</dbReference>
<name>A0A183H5W8_9BILA</name>
<dbReference type="SUPFAM" id="SSF51395">
    <property type="entry name" value="FMN-linked oxidoreductases"/>
    <property type="match status" value="1"/>
</dbReference>
<organism evidence="5">
    <name type="scientific">Onchocerca flexuosa</name>
    <dbReference type="NCBI Taxonomy" id="387005"/>
    <lineage>
        <taxon>Eukaryota</taxon>
        <taxon>Metazoa</taxon>
        <taxon>Ecdysozoa</taxon>
        <taxon>Nematoda</taxon>
        <taxon>Chromadorea</taxon>
        <taxon>Rhabditida</taxon>
        <taxon>Spirurina</taxon>
        <taxon>Spiruromorpha</taxon>
        <taxon>Filarioidea</taxon>
        <taxon>Onchocercidae</taxon>
        <taxon>Onchocerca</taxon>
    </lineage>
</organism>
<evidence type="ECO:0000313" key="3">
    <source>
        <dbReference type="EMBL" id="VDO34533.1"/>
    </source>
</evidence>
<dbReference type="PANTHER" id="PTHR43656">
    <property type="entry name" value="BINDING OXIDOREDUCTASE, PUTATIVE (AFU_ORTHOLOGUE AFUA_2G08260)-RELATED"/>
    <property type="match status" value="1"/>
</dbReference>
<dbReference type="Gene3D" id="3.20.20.70">
    <property type="entry name" value="Aldolase class I"/>
    <property type="match status" value="1"/>
</dbReference>
<protein>
    <submittedName>
        <fullName evidence="5">Oxidored_FMN domain-containing protein</fullName>
    </submittedName>
</protein>
<sequence length="155" mass="17617">MVANGTFHSNREPRTRWDCPDVNPEVIKMSLGERLRFPYASNVVTPNRIMKSAMSEQLATYDKNDMKKSGIPTREMINLYEKFADGGFGTIVTGCIMINGKDIEAPGNVIIDKELDSELRRNAFKEWTECATRNGNIIIAQLFHVCFAFFSLKFL</sequence>
<dbReference type="EMBL" id="UZAJ01001774">
    <property type="protein sequence ID" value="VDO34533.1"/>
    <property type="molecule type" value="Genomic_DNA"/>
</dbReference>
<reference evidence="5" key="1">
    <citation type="submission" date="2016-06" db="UniProtKB">
        <authorList>
            <consortium name="WormBaseParasite"/>
        </authorList>
    </citation>
    <scope>IDENTIFICATION</scope>
</reference>
<keyword evidence="2" id="KW-0560">Oxidoreductase</keyword>
<keyword evidence="1" id="KW-0285">Flavoprotein</keyword>
<accession>A0A183H5W8</accession>
<gene>
    <name evidence="3" type="ORF">OFLC_LOCUS2880</name>
</gene>
<dbReference type="STRING" id="387005.A0A183H5W8"/>
<keyword evidence="4" id="KW-1185">Reference proteome</keyword>
<reference evidence="3 4" key="2">
    <citation type="submission" date="2018-11" db="EMBL/GenBank/DDBJ databases">
        <authorList>
            <consortium name="Pathogen Informatics"/>
        </authorList>
    </citation>
    <scope>NUCLEOTIDE SEQUENCE [LARGE SCALE GENOMIC DNA]</scope>
</reference>
<proteinExistence type="predicted"/>
<dbReference type="InterPro" id="IPR051799">
    <property type="entry name" value="NADH_flavin_oxidoreductase"/>
</dbReference>
<dbReference type="InterPro" id="IPR013785">
    <property type="entry name" value="Aldolase_TIM"/>
</dbReference>
<dbReference type="AlphaFoldDB" id="A0A183H5W8"/>
<dbReference type="PANTHER" id="PTHR43656:SF5">
    <property type="entry name" value="NADH:FLAVIN OXIDOREDUCTASE_NADH OXIDASE N-TERMINAL DOMAIN-CONTAINING PROTEIN"/>
    <property type="match status" value="1"/>
</dbReference>
<dbReference type="WBParaSite" id="OFLC_0000287801-mRNA-1">
    <property type="protein sequence ID" value="OFLC_0000287801-mRNA-1"/>
    <property type="gene ID" value="OFLC_0000287801"/>
</dbReference>
<dbReference type="GO" id="GO:0016491">
    <property type="term" value="F:oxidoreductase activity"/>
    <property type="evidence" value="ECO:0007669"/>
    <property type="project" value="UniProtKB-KW"/>
</dbReference>